<accession>A0ABS4NCQ3</accession>
<keyword evidence="9 13" id="KW-0520">NAD</keyword>
<name>A0ABS4NCQ3_9THEO</name>
<keyword evidence="8 13" id="KW-0560">Oxidoreductase</keyword>
<dbReference type="RefSeq" id="WP_209453371.1">
    <property type="nucleotide sequence ID" value="NZ_JAGGLT010000008.1"/>
</dbReference>
<dbReference type="PIRSF" id="PIRSF000350">
    <property type="entry name" value="Mercury_reductase_MerA"/>
    <property type="match status" value="1"/>
</dbReference>
<evidence type="ECO:0000313" key="15">
    <source>
        <dbReference type="EMBL" id="MBP2071463.1"/>
    </source>
</evidence>
<evidence type="ECO:0000313" key="16">
    <source>
        <dbReference type="Proteomes" id="UP001166402"/>
    </source>
</evidence>
<dbReference type="InterPro" id="IPR023753">
    <property type="entry name" value="FAD/NAD-binding_dom"/>
</dbReference>
<dbReference type="EMBL" id="JAGGLT010000008">
    <property type="protein sequence ID" value="MBP2071463.1"/>
    <property type="molecule type" value="Genomic_DNA"/>
</dbReference>
<dbReference type="InterPro" id="IPR016156">
    <property type="entry name" value="FAD/NAD-linked_Rdtase_dimer_sf"/>
</dbReference>
<dbReference type="InterPro" id="IPR001100">
    <property type="entry name" value="Pyr_nuc-diS_OxRdtase"/>
</dbReference>
<dbReference type="CDD" id="cd06849">
    <property type="entry name" value="lipoyl_domain"/>
    <property type="match status" value="1"/>
</dbReference>
<evidence type="ECO:0000256" key="13">
    <source>
        <dbReference type="RuleBase" id="RU003692"/>
    </source>
</evidence>
<comment type="similarity">
    <text evidence="2 13">Belongs to the class-I pyridine nucleotide-disulfide oxidoreductase family.</text>
</comment>
<keyword evidence="11 13" id="KW-0676">Redox-active center</keyword>
<dbReference type="Gene3D" id="3.50.50.60">
    <property type="entry name" value="FAD/NAD(P)-binding domain"/>
    <property type="match status" value="2"/>
</dbReference>
<dbReference type="InterPro" id="IPR011053">
    <property type="entry name" value="Single_hybrid_motif"/>
</dbReference>
<keyword evidence="16" id="KW-1185">Reference proteome</keyword>
<comment type="catalytic activity">
    <reaction evidence="12 13">
        <text>N(6)-[(R)-dihydrolipoyl]-L-lysyl-[protein] + NAD(+) = N(6)-[(R)-lipoyl]-L-lysyl-[protein] + NADH + H(+)</text>
        <dbReference type="Rhea" id="RHEA:15045"/>
        <dbReference type="Rhea" id="RHEA-COMP:10474"/>
        <dbReference type="Rhea" id="RHEA-COMP:10475"/>
        <dbReference type="ChEBI" id="CHEBI:15378"/>
        <dbReference type="ChEBI" id="CHEBI:57540"/>
        <dbReference type="ChEBI" id="CHEBI:57945"/>
        <dbReference type="ChEBI" id="CHEBI:83099"/>
        <dbReference type="ChEBI" id="CHEBI:83100"/>
        <dbReference type="EC" id="1.8.1.4"/>
    </reaction>
</comment>
<evidence type="ECO:0000256" key="12">
    <source>
        <dbReference type="ARBA" id="ARBA00049187"/>
    </source>
</evidence>
<evidence type="ECO:0000259" key="14">
    <source>
        <dbReference type="PROSITE" id="PS50968"/>
    </source>
</evidence>
<dbReference type="PRINTS" id="PR00368">
    <property type="entry name" value="FADPNR"/>
</dbReference>
<comment type="cofactor">
    <cofactor evidence="13">
        <name>FAD</name>
        <dbReference type="ChEBI" id="CHEBI:57692"/>
    </cofactor>
    <text evidence="13">Binds 1 FAD per subunit.</text>
</comment>
<evidence type="ECO:0000256" key="2">
    <source>
        <dbReference type="ARBA" id="ARBA00007532"/>
    </source>
</evidence>
<dbReference type="PANTHER" id="PTHR22912">
    <property type="entry name" value="DISULFIDE OXIDOREDUCTASE"/>
    <property type="match status" value="1"/>
</dbReference>
<dbReference type="InterPro" id="IPR012999">
    <property type="entry name" value="Pyr_OxRdtase_I_AS"/>
</dbReference>
<evidence type="ECO:0000256" key="3">
    <source>
        <dbReference type="ARBA" id="ARBA00012608"/>
    </source>
</evidence>
<keyword evidence="7 13" id="KW-0274">FAD</keyword>
<dbReference type="InterPro" id="IPR006258">
    <property type="entry name" value="Lipoamide_DH"/>
</dbReference>
<keyword evidence="10" id="KW-1015">Disulfide bond</keyword>
<dbReference type="PANTHER" id="PTHR22912:SF217">
    <property type="entry name" value="DIHYDROLIPOYL DEHYDROGENASE"/>
    <property type="match status" value="1"/>
</dbReference>
<sequence length="554" mass="60161">MELEVKVPVLSDSMNEGKITKWHVSEGQFVKKGTSLCDIAVGKMNYEVYSEYDGVISKIIFPAGSTVKSGDVISIISKSEEVPQKSISDSADTFYNEVKDYDLAVIGGGPGGYVAAIKAAKKGAKVALFEKDKVGGTCLNRGCIPTKAYARVAEVYDIIKRADEFGLSVDVKSFDYKKVVERKDNIVNELVSGINTLLKANGVDLYSEEAKIDKDKNILFGENKIKAKNIIIATGSEPAELPIKGVKSKNVINSNDILEITSLPDSMCVIGGGVIGMEFAFIMNQFGVEVSVVEMMPRLLPQLDKEVSNLIKSEAQKRGIKIYTSSKVEKILEEENGGSVVTIIKDGATKCIYADKVFISIGRKLNTDIGPISELLEFDGKAIKVDEYLRTNIDNVYAIGDVTNKMMLAHVASAQGEAAVDNIFGGNVALDYMRIPAAVFTEPEIGYFGYTEEEAKSKFKNVKVGKFYFAANGRAKTYGETKGFAKIISSEDGDVLGAWVVGSDASEIAQIISTSCQSGAKADDLKKAIYTHPTRSETIMEAVKDIFKESIHKV</sequence>
<dbReference type="InterPro" id="IPR050151">
    <property type="entry name" value="Class-I_Pyr_Nuc-Dis_Oxidored"/>
</dbReference>
<feature type="domain" description="Lipoyl-binding" evidence="14">
    <location>
        <begin position="2"/>
        <end position="77"/>
    </location>
</feature>
<dbReference type="PROSITE" id="PS50968">
    <property type="entry name" value="BIOTINYL_LIPOYL"/>
    <property type="match status" value="1"/>
</dbReference>
<reference evidence="15" key="1">
    <citation type="submission" date="2021-03" db="EMBL/GenBank/DDBJ databases">
        <title>Genomic Encyclopedia of Type Strains, Phase IV (KMG-IV): sequencing the most valuable type-strain genomes for metagenomic binning, comparative biology and taxonomic classification.</title>
        <authorList>
            <person name="Goeker M."/>
        </authorList>
    </citation>
    <scope>NUCLEOTIDE SEQUENCE</scope>
    <source>
        <strain evidence="15">DSM 101588</strain>
    </source>
</reference>
<keyword evidence="5" id="KW-0963">Cytoplasm</keyword>
<dbReference type="Pfam" id="PF07992">
    <property type="entry name" value="Pyr_redox_2"/>
    <property type="match status" value="1"/>
</dbReference>
<comment type="caution">
    <text evidence="15">The sequence shown here is derived from an EMBL/GenBank/DDBJ whole genome shotgun (WGS) entry which is preliminary data.</text>
</comment>
<dbReference type="NCBIfam" id="TIGR01350">
    <property type="entry name" value="lipoamide_DH"/>
    <property type="match status" value="1"/>
</dbReference>
<dbReference type="GO" id="GO:0004148">
    <property type="term" value="F:dihydrolipoyl dehydrogenase (NADH) activity"/>
    <property type="evidence" value="ECO:0007669"/>
    <property type="project" value="UniProtKB-EC"/>
</dbReference>
<evidence type="ECO:0000256" key="7">
    <source>
        <dbReference type="ARBA" id="ARBA00022827"/>
    </source>
</evidence>
<dbReference type="Gene3D" id="2.40.50.100">
    <property type="match status" value="1"/>
</dbReference>
<comment type="miscellaneous">
    <text evidence="13">The active site is a redox-active disulfide bond.</text>
</comment>
<dbReference type="SUPFAM" id="SSF51905">
    <property type="entry name" value="FAD/NAD(P)-binding domain"/>
    <property type="match status" value="1"/>
</dbReference>
<dbReference type="InterPro" id="IPR004099">
    <property type="entry name" value="Pyr_nucl-diS_OxRdtase_dimer"/>
</dbReference>
<comment type="subcellular location">
    <subcellularLocation>
        <location evidence="1">Cytoplasm</location>
    </subcellularLocation>
</comment>
<protein>
    <recommendedName>
        <fullName evidence="4 13">Dihydrolipoyl dehydrogenase</fullName>
        <ecNumber evidence="3 13">1.8.1.4</ecNumber>
    </recommendedName>
</protein>
<evidence type="ECO:0000256" key="1">
    <source>
        <dbReference type="ARBA" id="ARBA00004496"/>
    </source>
</evidence>
<dbReference type="Pfam" id="PF00364">
    <property type="entry name" value="Biotin_lipoyl"/>
    <property type="match status" value="1"/>
</dbReference>
<evidence type="ECO:0000256" key="11">
    <source>
        <dbReference type="ARBA" id="ARBA00023284"/>
    </source>
</evidence>
<dbReference type="SUPFAM" id="SSF51230">
    <property type="entry name" value="Single hybrid motif"/>
    <property type="match status" value="1"/>
</dbReference>
<dbReference type="PROSITE" id="PS00076">
    <property type="entry name" value="PYRIDINE_REDOX_1"/>
    <property type="match status" value="1"/>
</dbReference>
<dbReference type="InterPro" id="IPR036188">
    <property type="entry name" value="FAD/NAD-bd_sf"/>
</dbReference>
<dbReference type="SUPFAM" id="SSF55424">
    <property type="entry name" value="FAD/NAD-linked reductases, dimerisation (C-terminal) domain"/>
    <property type="match status" value="1"/>
</dbReference>
<keyword evidence="6 13" id="KW-0285">Flavoprotein</keyword>
<gene>
    <name evidence="15" type="ORF">J2Z80_000978</name>
</gene>
<organism evidence="15 16">
    <name type="scientific">Thermoanaerobacterium butyriciformans</name>
    <dbReference type="NCBI Taxonomy" id="1702242"/>
    <lineage>
        <taxon>Bacteria</taxon>
        <taxon>Bacillati</taxon>
        <taxon>Bacillota</taxon>
        <taxon>Clostridia</taxon>
        <taxon>Thermoanaerobacterales</taxon>
        <taxon>Thermoanaerobacteraceae</taxon>
        <taxon>Thermoanaerobacterium</taxon>
    </lineage>
</organism>
<dbReference type="PRINTS" id="PR00411">
    <property type="entry name" value="PNDRDTASEI"/>
</dbReference>
<evidence type="ECO:0000256" key="9">
    <source>
        <dbReference type="ARBA" id="ARBA00023027"/>
    </source>
</evidence>
<evidence type="ECO:0000256" key="4">
    <source>
        <dbReference type="ARBA" id="ARBA00016961"/>
    </source>
</evidence>
<proteinExistence type="inferred from homology"/>
<dbReference type="Proteomes" id="UP001166402">
    <property type="component" value="Unassembled WGS sequence"/>
</dbReference>
<dbReference type="Pfam" id="PF02852">
    <property type="entry name" value="Pyr_redox_dim"/>
    <property type="match status" value="1"/>
</dbReference>
<evidence type="ECO:0000256" key="6">
    <source>
        <dbReference type="ARBA" id="ARBA00022630"/>
    </source>
</evidence>
<evidence type="ECO:0000256" key="8">
    <source>
        <dbReference type="ARBA" id="ARBA00023002"/>
    </source>
</evidence>
<dbReference type="EC" id="1.8.1.4" evidence="3 13"/>
<evidence type="ECO:0000256" key="5">
    <source>
        <dbReference type="ARBA" id="ARBA00022490"/>
    </source>
</evidence>
<dbReference type="InterPro" id="IPR000089">
    <property type="entry name" value="Biotin_lipoyl"/>
</dbReference>
<dbReference type="Gene3D" id="3.30.390.30">
    <property type="match status" value="1"/>
</dbReference>
<evidence type="ECO:0000256" key="10">
    <source>
        <dbReference type="ARBA" id="ARBA00023157"/>
    </source>
</evidence>